<sequence length="131" mass="15756">MCQGRRVIYRVERRHHSCFRLHWHHGWGWSCPTLPLMLTWLPQSQPLSSPMLFPTLLPVEELPLLSNPRRRSMQRKHGLARSLVQPFYCKYQVFLEFENASTDCIWLEFKLEAKSIFCKYFRLSFSIKVTR</sequence>
<evidence type="ECO:0000313" key="1">
    <source>
        <dbReference type="EMBL" id="JAS94872.1"/>
    </source>
</evidence>
<feature type="non-terminal residue" evidence="1">
    <location>
        <position position="131"/>
    </location>
</feature>
<organism evidence="1">
    <name type="scientific">Homalodisca liturata</name>
    <dbReference type="NCBI Taxonomy" id="320908"/>
    <lineage>
        <taxon>Eukaryota</taxon>
        <taxon>Metazoa</taxon>
        <taxon>Ecdysozoa</taxon>
        <taxon>Arthropoda</taxon>
        <taxon>Hexapoda</taxon>
        <taxon>Insecta</taxon>
        <taxon>Pterygota</taxon>
        <taxon>Neoptera</taxon>
        <taxon>Paraneoptera</taxon>
        <taxon>Hemiptera</taxon>
        <taxon>Auchenorrhyncha</taxon>
        <taxon>Membracoidea</taxon>
        <taxon>Cicadellidae</taxon>
        <taxon>Cicadellinae</taxon>
        <taxon>Proconiini</taxon>
        <taxon>Homalodisca</taxon>
    </lineage>
</organism>
<dbReference type="AlphaFoldDB" id="A0A1B6J6S9"/>
<protein>
    <submittedName>
        <fullName evidence="1">Uncharacterized protein</fullName>
    </submittedName>
</protein>
<reference evidence="1" key="1">
    <citation type="submission" date="2015-11" db="EMBL/GenBank/DDBJ databases">
        <title>De novo transcriptome assembly of four potential Pierce s Disease insect vectors from Arizona vineyards.</title>
        <authorList>
            <person name="Tassone E.E."/>
        </authorList>
    </citation>
    <scope>NUCLEOTIDE SEQUENCE</scope>
</reference>
<proteinExistence type="predicted"/>
<name>A0A1B6J6S9_9HEMI</name>
<gene>
    <name evidence="1" type="ORF">g.7551</name>
</gene>
<accession>A0A1B6J6S9</accession>
<dbReference type="EMBL" id="GECU01012834">
    <property type="protein sequence ID" value="JAS94872.1"/>
    <property type="molecule type" value="Transcribed_RNA"/>
</dbReference>